<proteinExistence type="predicted"/>
<dbReference type="GO" id="GO:0003824">
    <property type="term" value="F:catalytic activity"/>
    <property type="evidence" value="ECO:0007669"/>
    <property type="project" value="InterPro"/>
</dbReference>
<reference evidence="3 4" key="1">
    <citation type="submission" date="2013-03" db="EMBL/GenBank/DDBJ databases">
        <title>Salinisphaera hydrothermalis C41B8 Genome Sequencing.</title>
        <authorList>
            <person name="Li C."/>
            <person name="Lai Q."/>
            <person name="Shao Z."/>
        </authorList>
    </citation>
    <scope>NUCLEOTIDE SEQUENCE [LARGE SCALE GENOMIC DNA]</scope>
    <source>
        <strain evidence="3 4">C41B8</strain>
    </source>
</reference>
<dbReference type="Gene3D" id="3.30.428.10">
    <property type="entry name" value="HIT-like"/>
    <property type="match status" value="1"/>
</dbReference>
<dbReference type="eggNOG" id="COG0537">
    <property type="taxonomic scope" value="Bacteria"/>
</dbReference>
<protein>
    <submittedName>
        <fullName evidence="3">Histidine triad (HIT) protein</fullName>
    </submittedName>
</protein>
<comment type="caution">
    <text evidence="1">Lacks conserved residue(s) required for the propagation of feature annotation.</text>
</comment>
<dbReference type="STRING" id="1304275.C41B8_09506"/>
<evidence type="ECO:0000313" key="4">
    <source>
        <dbReference type="Proteomes" id="UP000028302"/>
    </source>
</evidence>
<dbReference type="EMBL" id="APNK01000011">
    <property type="protein sequence ID" value="KEZ77604.1"/>
    <property type="molecule type" value="Genomic_DNA"/>
</dbReference>
<comment type="caution">
    <text evidence="3">The sequence shown here is derived from an EMBL/GenBank/DDBJ whole genome shotgun (WGS) entry which is preliminary data.</text>
</comment>
<accession>A0A084ILM0</accession>
<gene>
    <name evidence="3" type="ORF">C41B8_09506</name>
</gene>
<organism evidence="3 4">
    <name type="scientific">Salinisphaera hydrothermalis (strain C41B8)</name>
    <dbReference type="NCBI Taxonomy" id="1304275"/>
    <lineage>
        <taxon>Bacteria</taxon>
        <taxon>Pseudomonadati</taxon>
        <taxon>Pseudomonadota</taxon>
        <taxon>Gammaproteobacteria</taxon>
        <taxon>Salinisphaerales</taxon>
        <taxon>Salinisphaeraceae</taxon>
        <taxon>Salinisphaera</taxon>
    </lineage>
</organism>
<evidence type="ECO:0000259" key="2">
    <source>
        <dbReference type="PROSITE" id="PS51084"/>
    </source>
</evidence>
<evidence type="ECO:0000313" key="3">
    <source>
        <dbReference type="EMBL" id="KEZ77604.1"/>
    </source>
</evidence>
<dbReference type="PIRSF" id="PIRSF000714">
    <property type="entry name" value="HIT"/>
    <property type="match status" value="1"/>
</dbReference>
<dbReference type="InterPro" id="IPR011146">
    <property type="entry name" value="HIT-like"/>
</dbReference>
<dbReference type="PROSITE" id="PS51084">
    <property type="entry name" value="HIT_2"/>
    <property type="match status" value="1"/>
</dbReference>
<evidence type="ECO:0000256" key="1">
    <source>
        <dbReference type="PROSITE-ProRule" id="PRU00464"/>
    </source>
</evidence>
<dbReference type="InterPro" id="IPR026026">
    <property type="entry name" value="HIT_Hint"/>
</dbReference>
<dbReference type="SUPFAM" id="SSF54197">
    <property type="entry name" value="HIT-like"/>
    <property type="match status" value="1"/>
</dbReference>
<keyword evidence="4" id="KW-1185">Reference proteome</keyword>
<dbReference type="InterPro" id="IPR036265">
    <property type="entry name" value="HIT-like_sf"/>
</dbReference>
<dbReference type="RefSeq" id="WP_037337050.1">
    <property type="nucleotide sequence ID" value="NZ_APNK01000011.1"/>
</dbReference>
<name>A0A084ILM0_SALHC</name>
<dbReference type="Pfam" id="PF01230">
    <property type="entry name" value="HIT"/>
    <property type="match status" value="1"/>
</dbReference>
<dbReference type="Proteomes" id="UP000028302">
    <property type="component" value="Unassembled WGS sequence"/>
</dbReference>
<sequence>MKIDDRLLADCHHLGTLERATVLLHRHAAVGWLILVPDTDAQDWHELDDAECQRVNEQIRALCGWAADWFDADKMNVATLGNQVAQMHIHIIARQKTDACWPGPVWGQLPEHDIGYDATSVSGLRSALARDLRLVTEHDA</sequence>
<feature type="domain" description="HIT" evidence="2">
    <location>
        <begin position="31"/>
        <end position="101"/>
    </location>
</feature>
<dbReference type="AlphaFoldDB" id="A0A084ILM0"/>